<dbReference type="GO" id="GO:0006302">
    <property type="term" value="P:double-strand break repair"/>
    <property type="evidence" value="ECO:0007669"/>
    <property type="project" value="TreeGrafter"/>
</dbReference>
<evidence type="ECO:0000313" key="16">
    <source>
        <dbReference type="Proteomes" id="UP000886893"/>
    </source>
</evidence>
<dbReference type="InterPro" id="IPR018078">
    <property type="entry name" value="DNA-binding_RecF_CS"/>
</dbReference>
<dbReference type="SUPFAM" id="SSF52540">
    <property type="entry name" value="P-loop containing nucleoside triphosphate hydrolases"/>
    <property type="match status" value="1"/>
</dbReference>
<dbReference type="Gene3D" id="3.40.50.300">
    <property type="entry name" value="P-loop containing nucleotide triphosphate hydrolases"/>
    <property type="match status" value="1"/>
</dbReference>
<keyword evidence="7 12" id="KW-0227">DNA damage</keyword>
<evidence type="ECO:0000256" key="6">
    <source>
        <dbReference type="ARBA" id="ARBA00022741"/>
    </source>
</evidence>
<dbReference type="GO" id="GO:0009432">
    <property type="term" value="P:SOS response"/>
    <property type="evidence" value="ECO:0007669"/>
    <property type="project" value="UniProtKB-UniRule"/>
</dbReference>
<keyword evidence="8 12" id="KW-0067">ATP-binding</keyword>
<keyword evidence="9 12" id="KW-0238">DNA-binding</keyword>
<evidence type="ECO:0000256" key="1">
    <source>
        <dbReference type="ARBA" id="ARBA00004496"/>
    </source>
</evidence>
<feature type="binding site" evidence="12">
    <location>
        <begin position="30"/>
        <end position="37"/>
    </location>
    <ligand>
        <name>ATP</name>
        <dbReference type="ChEBI" id="CHEBI:30616"/>
    </ligand>
</feature>
<evidence type="ECO:0000256" key="3">
    <source>
        <dbReference type="ARBA" id="ARBA00020170"/>
    </source>
</evidence>
<evidence type="ECO:0000256" key="10">
    <source>
        <dbReference type="ARBA" id="ARBA00023204"/>
    </source>
</evidence>
<protein>
    <recommendedName>
        <fullName evidence="3 12">DNA replication and repair protein RecF</fullName>
    </recommendedName>
</protein>
<dbReference type="InterPro" id="IPR042174">
    <property type="entry name" value="RecF_2"/>
</dbReference>
<dbReference type="GO" id="GO:0005524">
    <property type="term" value="F:ATP binding"/>
    <property type="evidence" value="ECO:0007669"/>
    <property type="project" value="UniProtKB-UniRule"/>
</dbReference>
<evidence type="ECO:0000259" key="14">
    <source>
        <dbReference type="Pfam" id="PF02463"/>
    </source>
</evidence>
<dbReference type="GO" id="GO:0006260">
    <property type="term" value="P:DNA replication"/>
    <property type="evidence" value="ECO:0007669"/>
    <property type="project" value="UniProtKB-UniRule"/>
</dbReference>
<feature type="domain" description="RecF/RecN/SMC N-terminal" evidence="14">
    <location>
        <begin position="3"/>
        <end position="361"/>
    </location>
</feature>
<keyword evidence="4 12" id="KW-0963">Cytoplasm</keyword>
<evidence type="ECO:0000256" key="11">
    <source>
        <dbReference type="ARBA" id="ARBA00023236"/>
    </source>
</evidence>
<comment type="caution">
    <text evidence="15">The sequence shown here is derived from an EMBL/GenBank/DDBJ whole genome shotgun (WGS) entry which is preliminary data.</text>
</comment>
<accession>A0A9D1G8H8</accession>
<gene>
    <name evidence="12 15" type="primary">recF</name>
    <name evidence="15" type="ORF">IAD04_03910</name>
</gene>
<evidence type="ECO:0000256" key="7">
    <source>
        <dbReference type="ARBA" id="ARBA00022763"/>
    </source>
</evidence>
<evidence type="ECO:0000256" key="2">
    <source>
        <dbReference type="ARBA" id="ARBA00008016"/>
    </source>
</evidence>
<dbReference type="InterPro" id="IPR001238">
    <property type="entry name" value="DNA-binding_RecF"/>
</dbReference>
<evidence type="ECO:0000256" key="13">
    <source>
        <dbReference type="RuleBase" id="RU000578"/>
    </source>
</evidence>
<comment type="subcellular location">
    <subcellularLocation>
        <location evidence="1 12 13">Cytoplasm</location>
    </subcellularLocation>
</comment>
<comment type="function">
    <text evidence="12 13">The RecF protein is involved in DNA metabolism; it is required for DNA replication and normal SOS inducibility. RecF binds preferentially to single-stranded, linear DNA. It also seems to bind ATP.</text>
</comment>
<dbReference type="GO" id="GO:0005737">
    <property type="term" value="C:cytoplasm"/>
    <property type="evidence" value="ECO:0007669"/>
    <property type="project" value="UniProtKB-SubCell"/>
</dbReference>
<dbReference type="NCBIfam" id="TIGR00611">
    <property type="entry name" value="recf"/>
    <property type="match status" value="1"/>
</dbReference>
<dbReference type="AlphaFoldDB" id="A0A9D1G8H8"/>
<evidence type="ECO:0000256" key="4">
    <source>
        <dbReference type="ARBA" id="ARBA00022490"/>
    </source>
</evidence>
<dbReference type="InterPro" id="IPR003395">
    <property type="entry name" value="RecF/RecN/SMC_N"/>
</dbReference>
<dbReference type="PROSITE" id="PS00618">
    <property type="entry name" value="RECF_2"/>
    <property type="match status" value="1"/>
</dbReference>
<comment type="similarity">
    <text evidence="2 12 13">Belongs to the RecF family.</text>
</comment>
<proteinExistence type="inferred from homology"/>
<keyword evidence="10 12" id="KW-0234">DNA repair</keyword>
<dbReference type="PANTHER" id="PTHR32182:SF0">
    <property type="entry name" value="DNA REPLICATION AND REPAIR PROTEIN RECF"/>
    <property type="match status" value="1"/>
</dbReference>
<dbReference type="PANTHER" id="PTHR32182">
    <property type="entry name" value="DNA REPLICATION AND REPAIR PROTEIN RECF"/>
    <property type="match status" value="1"/>
</dbReference>
<dbReference type="Proteomes" id="UP000886893">
    <property type="component" value="Unassembled WGS sequence"/>
</dbReference>
<keyword evidence="6 12" id="KW-0547">Nucleotide-binding</keyword>
<evidence type="ECO:0000313" key="15">
    <source>
        <dbReference type="EMBL" id="HIT17504.1"/>
    </source>
</evidence>
<sequence>MKILQLKIKHFRNIDFLDLNLNPGINIFYGNNGQGKTNIVESVYTLAKTQSFRTHHPKEMIQYDQEEATIYCTFEKGKYLKSNTIILNKLGKICFLNQTKMKKLSEYLGELLVIDFTPEDVSLLKSSPKERRHLLDVELSALFPIYVKHLILFQKLLEQRNALLKQIKTFNEELLKVIDQQLLESSFVLFQRRKWFIAQIQDLATKIYQKLSGQSDQLAIEYKTFINENNKESYIQKGEEIFLKNLEKDKEKTFTNAGVHKDDFVVYLNQKEAEFYASQGQQRGITLAIKLAIFEIITATTKEEPILILDDVFSELDDQKCLKLLQYIAKKNQVLITCTSIPSYFKQRENENVTLYQVSQGKVIERRMFNNG</sequence>
<evidence type="ECO:0000256" key="5">
    <source>
        <dbReference type="ARBA" id="ARBA00022705"/>
    </source>
</evidence>
<dbReference type="GO" id="GO:0000731">
    <property type="term" value="P:DNA synthesis involved in DNA repair"/>
    <property type="evidence" value="ECO:0007669"/>
    <property type="project" value="TreeGrafter"/>
</dbReference>
<dbReference type="HAMAP" id="MF_00365">
    <property type="entry name" value="RecF"/>
    <property type="match status" value="1"/>
</dbReference>
<name>A0A9D1G8H8_9FIRM</name>
<dbReference type="EMBL" id="DVKI01000124">
    <property type="protein sequence ID" value="HIT17504.1"/>
    <property type="molecule type" value="Genomic_DNA"/>
</dbReference>
<dbReference type="GO" id="GO:0003697">
    <property type="term" value="F:single-stranded DNA binding"/>
    <property type="evidence" value="ECO:0007669"/>
    <property type="project" value="UniProtKB-UniRule"/>
</dbReference>
<reference evidence="15" key="1">
    <citation type="submission" date="2020-10" db="EMBL/GenBank/DDBJ databases">
        <authorList>
            <person name="Gilroy R."/>
        </authorList>
    </citation>
    <scope>NUCLEOTIDE SEQUENCE</scope>
    <source>
        <strain evidence="15">14508</strain>
    </source>
</reference>
<dbReference type="Pfam" id="PF02463">
    <property type="entry name" value="SMC_N"/>
    <property type="match status" value="1"/>
</dbReference>
<reference evidence="15" key="2">
    <citation type="journal article" date="2021" name="PeerJ">
        <title>Extensive microbial diversity within the chicken gut microbiome revealed by metagenomics and culture.</title>
        <authorList>
            <person name="Gilroy R."/>
            <person name="Ravi A."/>
            <person name="Getino M."/>
            <person name="Pursley I."/>
            <person name="Horton D.L."/>
            <person name="Alikhan N.F."/>
            <person name="Baker D."/>
            <person name="Gharbi K."/>
            <person name="Hall N."/>
            <person name="Watson M."/>
            <person name="Adriaenssens E.M."/>
            <person name="Foster-Nyarko E."/>
            <person name="Jarju S."/>
            <person name="Secka A."/>
            <person name="Antonio M."/>
            <person name="Oren A."/>
            <person name="Chaudhuri R.R."/>
            <person name="La Ragione R."/>
            <person name="Hildebrand F."/>
            <person name="Pallen M.J."/>
        </authorList>
    </citation>
    <scope>NUCLEOTIDE SEQUENCE</scope>
    <source>
        <strain evidence="15">14508</strain>
    </source>
</reference>
<dbReference type="InterPro" id="IPR027417">
    <property type="entry name" value="P-loop_NTPase"/>
</dbReference>
<evidence type="ECO:0000256" key="8">
    <source>
        <dbReference type="ARBA" id="ARBA00022840"/>
    </source>
</evidence>
<keyword evidence="11 12" id="KW-0742">SOS response</keyword>
<evidence type="ECO:0000256" key="9">
    <source>
        <dbReference type="ARBA" id="ARBA00023125"/>
    </source>
</evidence>
<evidence type="ECO:0000256" key="12">
    <source>
        <dbReference type="HAMAP-Rule" id="MF_00365"/>
    </source>
</evidence>
<keyword evidence="5 12" id="KW-0235">DNA replication</keyword>
<organism evidence="15 16">
    <name type="scientific">Candidatus Caccosoma faecigallinarum</name>
    <dbReference type="NCBI Taxonomy" id="2840720"/>
    <lineage>
        <taxon>Bacteria</taxon>
        <taxon>Bacillati</taxon>
        <taxon>Bacillota</taxon>
        <taxon>Bacillota incertae sedis</taxon>
        <taxon>Candidatus Caccosoma</taxon>
    </lineage>
</organism>
<dbReference type="Gene3D" id="1.20.1050.90">
    <property type="entry name" value="RecF/RecN/SMC, N-terminal domain"/>
    <property type="match status" value="1"/>
</dbReference>